<dbReference type="GO" id="GO:0070840">
    <property type="term" value="F:dynein complex binding"/>
    <property type="evidence" value="ECO:0007669"/>
    <property type="project" value="TreeGrafter"/>
</dbReference>
<evidence type="ECO:0000256" key="3">
    <source>
        <dbReference type="ARBA" id="ARBA00016573"/>
    </source>
</evidence>
<feature type="non-terminal residue" evidence="7">
    <location>
        <position position="1"/>
    </location>
</feature>
<protein>
    <recommendedName>
        <fullName evidence="3">Dynactin subunit 6</fullName>
    </recommendedName>
</protein>
<dbReference type="PANTHER" id="PTHR13072">
    <property type="entry name" value="DYNACTIN 6"/>
    <property type="match status" value="1"/>
</dbReference>
<evidence type="ECO:0000256" key="4">
    <source>
        <dbReference type="ARBA" id="ARBA00022490"/>
    </source>
</evidence>
<accession>A0A6A6P9D3</accession>
<gene>
    <name evidence="7" type="ORF">BDY21DRAFT_276607</name>
</gene>
<evidence type="ECO:0000256" key="2">
    <source>
        <dbReference type="ARBA" id="ARBA00007719"/>
    </source>
</evidence>
<keyword evidence="8" id="KW-1185">Reference proteome</keyword>
<sequence>AALPKPPATIDPTAVVAAHAVLVGTHPIRIGRGAVVHPYARLVSTHGPVDVGDGCIVGERAAIGLGEPGAAASAGAADARVALGRNTVVETGAVVEARETGEGAVVEAGARAGPGSVMEAHSKLAPTVRLPAGVRLPAYTVVYGPAPDQRRVDTTLRGSNTVQALRDQAHARQLELLRKLIPSNIAKW</sequence>
<dbReference type="InterPro" id="IPR011004">
    <property type="entry name" value="Trimer_LpxA-like_sf"/>
</dbReference>
<dbReference type="InterPro" id="IPR027777">
    <property type="entry name" value="DCTN6"/>
</dbReference>
<feature type="non-terminal residue" evidence="7">
    <location>
        <position position="188"/>
    </location>
</feature>
<dbReference type="GO" id="GO:0007052">
    <property type="term" value="P:mitotic spindle organization"/>
    <property type="evidence" value="ECO:0007669"/>
    <property type="project" value="TreeGrafter"/>
</dbReference>
<comment type="similarity">
    <text evidence="2">Belongs to the dynactin subunits 5/6 family. Dynactin subunit 6 subfamily.</text>
</comment>
<dbReference type="Gene3D" id="2.160.10.10">
    <property type="entry name" value="Hexapeptide repeat proteins"/>
    <property type="match status" value="1"/>
</dbReference>
<evidence type="ECO:0000256" key="6">
    <source>
        <dbReference type="ARBA" id="ARBA00034687"/>
    </source>
</evidence>
<evidence type="ECO:0000256" key="1">
    <source>
        <dbReference type="ARBA" id="ARBA00004245"/>
    </source>
</evidence>
<keyword evidence="4" id="KW-0963">Cytoplasm</keyword>
<evidence type="ECO:0000313" key="8">
    <source>
        <dbReference type="Proteomes" id="UP000799766"/>
    </source>
</evidence>
<reference evidence="7" key="1">
    <citation type="journal article" date="2020" name="Stud. Mycol.">
        <title>101 Dothideomycetes genomes: a test case for predicting lifestyles and emergence of pathogens.</title>
        <authorList>
            <person name="Haridas S."/>
            <person name="Albert R."/>
            <person name="Binder M."/>
            <person name="Bloem J."/>
            <person name="Labutti K."/>
            <person name="Salamov A."/>
            <person name="Andreopoulos B."/>
            <person name="Baker S."/>
            <person name="Barry K."/>
            <person name="Bills G."/>
            <person name="Bluhm B."/>
            <person name="Cannon C."/>
            <person name="Castanera R."/>
            <person name="Culley D."/>
            <person name="Daum C."/>
            <person name="Ezra D."/>
            <person name="Gonzalez J."/>
            <person name="Henrissat B."/>
            <person name="Kuo A."/>
            <person name="Liang C."/>
            <person name="Lipzen A."/>
            <person name="Lutzoni F."/>
            <person name="Magnuson J."/>
            <person name="Mondo S."/>
            <person name="Nolan M."/>
            <person name="Ohm R."/>
            <person name="Pangilinan J."/>
            <person name="Park H.-J."/>
            <person name="Ramirez L."/>
            <person name="Alfaro M."/>
            <person name="Sun H."/>
            <person name="Tritt A."/>
            <person name="Yoshinaga Y."/>
            <person name="Zwiers L.-H."/>
            <person name="Turgeon B."/>
            <person name="Goodwin S."/>
            <person name="Spatafora J."/>
            <person name="Crous P."/>
            <person name="Grigoriev I."/>
        </authorList>
    </citation>
    <scope>NUCLEOTIDE SEQUENCE</scope>
    <source>
        <strain evidence="7">ATCC 16933</strain>
    </source>
</reference>
<evidence type="ECO:0000256" key="5">
    <source>
        <dbReference type="ARBA" id="ARBA00023212"/>
    </source>
</evidence>
<dbReference type="OrthoDB" id="2355at2759"/>
<dbReference type="PANTHER" id="PTHR13072:SF0">
    <property type="entry name" value="DYNACTIN SUBUNIT 6"/>
    <property type="match status" value="1"/>
</dbReference>
<dbReference type="AlphaFoldDB" id="A0A6A6P9D3"/>
<name>A0A6A6P9D3_9PEZI</name>
<evidence type="ECO:0000313" key="7">
    <source>
        <dbReference type="EMBL" id="KAF2460601.1"/>
    </source>
</evidence>
<proteinExistence type="inferred from homology"/>
<dbReference type="SUPFAM" id="SSF51161">
    <property type="entry name" value="Trimeric LpxA-like enzymes"/>
    <property type="match status" value="1"/>
</dbReference>
<dbReference type="GO" id="GO:0005869">
    <property type="term" value="C:dynactin complex"/>
    <property type="evidence" value="ECO:0007669"/>
    <property type="project" value="InterPro"/>
</dbReference>
<keyword evidence="5" id="KW-0206">Cytoskeleton</keyword>
<comment type="function">
    <text evidence="6">Part of the dynactin complex that activates the molecular motor dynein for ultra-processive transport along microtubules.</text>
</comment>
<dbReference type="EMBL" id="MU001673">
    <property type="protein sequence ID" value="KAF2460601.1"/>
    <property type="molecule type" value="Genomic_DNA"/>
</dbReference>
<organism evidence="7 8">
    <name type="scientific">Lineolata rhizophorae</name>
    <dbReference type="NCBI Taxonomy" id="578093"/>
    <lineage>
        <taxon>Eukaryota</taxon>
        <taxon>Fungi</taxon>
        <taxon>Dikarya</taxon>
        <taxon>Ascomycota</taxon>
        <taxon>Pezizomycotina</taxon>
        <taxon>Dothideomycetes</taxon>
        <taxon>Dothideomycetes incertae sedis</taxon>
        <taxon>Lineolatales</taxon>
        <taxon>Lineolataceae</taxon>
        <taxon>Lineolata</taxon>
    </lineage>
</organism>
<dbReference type="Proteomes" id="UP000799766">
    <property type="component" value="Unassembled WGS sequence"/>
</dbReference>
<comment type="subcellular location">
    <subcellularLocation>
        <location evidence="1">Cytoplasm</location>
        <location evidence="1">Cytoskeleton</location>
    </subcellularLocation>
</comment>